<keyword evidence="3" id="KW-1185">Reference proteome</keyword>
<protein>
    <recommendedName>
        <fullName evidence="1">N-acetyltransferase domain-containing protein</fullName>
    </recommendedName>
</protein>
<dbReference type="GO" id="GO:0016747">
    <property type="term" value="F:acyltransferase activity, transferring groups other than amino-acyl groups"/>
    <property type="evidence" value="ECO:0007669"/>
    <property type="project" value="InterPro"/>
</dbReference>
<dbReference type="SUPFAM" id="SSF55729">
    <property type="entry name" value="Acyl-CoA N-acyltransferases (Nat)"/>
    <property type="match status" value="1"/>
</dbReference>
<reference evidence="2" key="2">
    <citation type="submission" date="2020-09" db="EMBL/GenBank/DDBJ databases">
        <authorList>
            <person name="Sun Q."/>
            <person name="Ohkuma M."/>
        </authorList>
    </citation>
    <scope>NUCLEOTIDE SEQUENCE</scope>
    <source>
        <strain evidence="2">JCM 18487</strain>
    </source>
</reference>
<evidence type="ECO:0000313" key="3">
    <source>
        <dbReference type="Proteomes" id="UP000637695"/>
    </source>
</evidence>
<dbReference type="Proteomes" id="UP000637695">
    <property type="component" value="Unassembled WGS sequence"/>
</dbReference>
<dbReference type="Pfam" id="PF13527">
    <property type="entry name" value="Acetyltransf_9"/>
    <property type="match status" value="1"/>
</dbReference>
<dbReference type="RefSeq" id="WP_188883110.1">
    <property type="nucleotide sequence ID" value="NZ_BMOY01000043.1"/>
</dbReference>
<reference evidence="2" key="1">
    <citation type="journal article" date="2014" name="Int. J. Syst. Evol. Microbiol.">
        <title>Complete genome sequence of Corynebacterium casei LMG S-19264T (=DSM 44701T), isolated from a smear-ripened cheese.</title>
        <authorList>
            <consortium name="US DOE Joint Genome Institute (JGI-PGF)"/>
            <person name="Walter F."/>
            <person name="Albersmeier A."/>
            <person name="Kalinowski J."/>
            <person name="Ruckert C."/>
        </authorList>
    </citation>
    <scope>NUCLEOTIDE SEQUENCE</scope>
    <source>
        <strain evidence="2">JCM 18487</strain>
    </source>
</reference>
<dbReference type="AlphaFoldDB" id="A0A917KH55"/>
<feature type="domain" description="N-acetyltransferase" evidence="1">
    <location>
        <begin position="6"/>
        <end position="160"/>
    </location>
</feature>
<name>A0A917KH55_9BACL</name>
<accession>A0A917KH55</accession>
<dbReference type="PROSITE" id="PS51186">
    <property type="entry name" value="GNAT"/>
    <property type="match status" value="1"/>
</dbReference>
<dbReference type="InterPro" id="IPR016181">
    <property type="entry name" value="Acyl_CoA_acyltransferase"/>
</dbReference>
<gene>
    <name evidence="2" type="ORF">GCM10010885_21940</name>
</gene>
<dbReference type="InterPro" id="IPR000182">
    <property type="entry name" value="GNAT_dom"/>
</dbReference>
<evidence type="ECO:0000259" key="1">
    <source>
        <dbReference type="PROSITE" id="PS51186"/>
    </source>
</evidence>
<evidence type="ECO:0000313" key="2">
    <source>
        <dbReference type="EMBL" id="GGJ12194.1"/>
    </source>
</evidence>
<dbReference type="EMBL" id="BMOY01000043">
    <property type="protein sequence ID" value="GGJ12194.1"/>
    <property type="molecule type" value="Genomic_DNA"/>
</dbReference>
<dbReference type="Gene3D" id="3.40.630.30">
    <property type="match status" value="1"/>
</dbReference>
<sequence>MAAEKIEFARARAQDVARLGELSDSVFRPQLIPGTGMPKEFPLAFSAENAHNLYFAAVDGRPVSLVALYPSRLVVPGGHVSAVSMGSVCTLPEFREQHLASQLIHQILTDFSPHTSLLLVSGGRGLYRRLGCVDFGERVEADVALAGLPAGDTEWVVNPVPEPEAEVAALSRLYAAEPYRYERSEAEFRMLLRSLRTPLFRMRPVPPQVFAAWSRTGDGGIAAYAVASFVLHEGRAGVEILEWAGRRAACPAIWRYVLSYYGVEVLRVRGYVHDEAFLDALTQAEAILRRVPNQGTIRVLNPSRCAMELRPYAASVFGAGFSFEPRGEEAWQVVWEAPPALRLPEERKAPLIAGWAALSEWLFGSQGLCLTLPHTDDLNYV</sequence>
<organism evidence="2 3">
    <name type="scientific">Alicyclobacillus cellulosilyticus</name>
    <dbReference type="NCBI Taxonomy" id="1003997"/>
    <lineage>
        <taxon>Bacteria</taxon>
        <taxon>Bacillati</taxon>
        <taxon>Bacillota</taxon>
        <taxon>Bacilli</taxon>
        <taxon>Bacillales</taxon>
        <taxon>Alicyclobacillaceae</taxon>
        <taxon>Alicyclobacillus</taxon>
    </lineage>
</organism>
<comment type="caution">
    <text evidence="2">The sequence shown here is derived from an EMBL/GenBank/DDBJ whole genome shotgun (WGS) entry which is preliminary data.</text>
</comment>
<proteinExistence type="predicted"/>